<evidence type="ECO:0000256" key="12">
    <source>
        <dbReference type="ARBA" id="ARBA00033352"/>
    </source>
</evidence>
<dbReference type="PANTHER" id="PTHR43697">
    <property type="entry name" value="SERYL-TRNA SYNTHETASE"/>
    <property type="match status" value="1"/>
</dbReference>
<dbReference type="STRING" id="94643.A0A2A9MNN5"/>
<dbReference type="InterPro" id="IPR002314">
    <property type="entry name" value="aa-tRNA-synt_IIb"/>
</dbReference>
<reference evidence="18 19" key="1">
    <citation type="submission" date="2017-09" db="EMBL/GenBank/DDBJ databases">
        <title>Genome sequencing of Besnoitia besnoiti strain Bb-Ger1.</title>
        <authorList>
            <person name="Schares G."/>
            <person name="Venepally P."/>
            <person name="Lorenzi H.A."/>
        </authorList>
    </citation>
    <scope>NUCLEOTIDE SEQUENCE [LARGE SCALE GENOMIC DNA]</scope>
    <source>
        <strain evidence="18 19">Bb-Ger1</strain>
    </source>
</reference>
<dbReference type="InterPro" id="IPR002317">
    <property type="entry name" value="Ser-tRNA-ligase_type_1"/>
</dbReference>
<dbReference type="GO" id="GO:0006434">
    <property type="term" value="P:seryl-tRNA aminoacylation"/>
    <property type="evidence" value="ECO:0007669"/>
    <property type="project" value="InterPro"/>
</dbReference>
<comment type="caution">
    <text evidence="18">The sequence shown here is derived from an EMBL/GenBank/DDBJ whole genome shotgun (WGS) entry which is preliminary data.</text>
</comment>
<evidence type="ECO:0000256" key="16">
    <source>
        <dbReference type="SAM" id="SignalP"/>
    </source>
</evidence>
<feature type="domain" description="Aminoacyl-transfer RNA synthetases class-II family profile" evidence="17">
    <location>
        <begin position="591"/>
        <end position="876"/>
    </location>
</feature>
<sequence>MVWLSARFVPLFLPFCLLCSAPQQAGEAVSLAAHGASFSAAAARATSSAGPSWVRSGAFAPSLSPFCFLHGAPSQMSSRGRPRAAKGPGAIRRQWNLDPEEPQPLLAALCRSSLKGNAFESDSGSASDSCALTSHMRLRASRGRFADPPPCGIAVLPSTPAGRPASPNFQSPPAVWRIRLEAEGQAAVSPLSASSARAAARPSTTLFFRHAHGASPTLPVAPCREARRRTLTRICVCEATSTPAQGIKGGEDEASCGAPEEAHHEKREEASARDASQASRGRAEQGQGECSGAKSEELAQLRRTGEEISGSGGVQEKERLHMMSPRHLAERGDEVLQVLRKRHEPEALVNAAQNLIANLLPAHRRLQKEAWQKATERRQRAAAAFAASQKAANEQGSETREEKSMLTVLHRKAVETRAAAAIRVQELRSCEEKIRDIVKRLPNALDSRVPSGVDARDSKEVDRWWPPSLSVPPPPAPSGSGFSASPSRSSSPRSRHGEGGATRSGQKDGGGGDGRSVRGSFTTCHTSAEDDTCAQAGTASVPQSSEPSSASSPRPADHWALLAALNASTDGEATTRMAGRRHSALQGLVARLHRALKNFFVDSLLSLDLGRGRGFVEVGVPPLIVSRSTLEGTGQLPRLEDGLFALPAEPKSQIATEDAFLIPTAEVPLVGFYRQKRIPEEDLPIRLVAATPCFRREDGTYGRWNRGLLRQQVFEKVEAVVICTPEQAEAEHARLREIGKMLLKQLEIPFREVLLCSGDMGAAAALCYDLEAWLPSLQGFLEVSSISNCWDYQARRLSVKYQPARQSSRRKQADNAEAEPGSDGEQAKASGKLPARFCYTLNGSALAVGRTLVALIESHQFTREVNGKRVHGVRIPAPLRPYLLGISEILEEPTAGVS</sequence>
<keyword evidence="19" id="KW-1185">Reference proteome</keyword>
<evidence type="ECO:0000256" key="2">
    <source>
        <dbReference type="ARBA" id="ARBA00005045"/>
    </source>
</evidence>
<evidence type="ECO:0000313" key="18">
    <source>
        <dbReference type="EMBL" id="PFH37312.1"/>
    </source>
</evidence>
<dbReference type="InterPro" id="IPR006195">
    <property type="entry name" value="aa-tRNA-synth_II"/>
</dbReference>
<evidence type="ECO:0000256" key="9">
    <source>
        <dbReference type="ARBA" id="ARBA00022917"/>
    </source>
</evidence>
<dbReference type="PROSITE" id="PS50862">
    <property type="entry name" value="AA_TRNA_LIGASE_II"/>
    <property type="match status" value="1"/>
</dbReference>
<comment type="pathway">
    <text evidence="2">Aminoacyl-tRNA biosynthesis; selenocysteinyl-tRNA(Sec) biosynthesis; L-seryl-tRNA(Sec) from L-serine and tRNA(Sec): step 1/1.</text>
</comment>
<evidence type="ECO:0000256" key="10">
    <source>
        <dbReference type="ARBA" id="ARBA00023146"/>
    </source>
</evidence>
<feature type="compositionally biased region" description="Basic and acidic residues" evidence="15">
    <location>
        <begin position="260"/>
        <end position="272"/>
    </location>
</feature>
<dbReference type="PANTHER" id="PTHR43697:SF1">
    <property type="entry name" value="SERINE--TRNA LIGASE"/>
    <property type="match status" value="1"/>
</dbReference>
<evidence type="ECO:0000256" key="7">
    <source>
        <dbReference type="ARBA" id="ARBA00022741"/>
    </source>
</evidence>
<keyword evidence="16" id="KW-0732">Signal</keyword>
<dbReference type="VEuPathDB" id="ToxoDB:BESB_037700"/>
<evidence type="ECO:0000256" key="6">
    <source>
        <dbReference type="ARBA" id="ARBA00022598"/>
    </source>
</evidence>
<dbReference type="GO" id="GO:0005524">
    <property type="term" value="F:ATP binding"/>
    <property type="evidence" value="ECO:0007669"/>
    <property type="project" value="UniProtKB-KW"/>
</dbReference>
<comment type="catalytic activity">
    <reaction evidence="14">
        <text>tRNA(Ser) + L-serine + ATP = L-seryl-tRNA(Ser) + AMP + diphosphate + H(+)</text>
        <dbReference type="Rhea" id="RHEA:12292"/>
        <dbReference type="Rhea" id="RHEA-COMP:9669"/>
        <dbReference type="Rhea" id="RHEA-COMP:9703"/>
        <dbReference type="ChEBI" id="CHEBI:15378"/>
        <dbReference type="ChEBI" id="CHEBI:30616"/>
        <dbReference type="ChEBI" id="CHEBI:33019"/>
        <dbReference type="ChEBI" id="CHEBI:33384"/>
        <dbReference type="ChEBI" id="CHEBI:78442"/>
        <dbReference type="ChEBI" id="CHEBI:78533"/>
        <dbReference type="ChEBI" id="CHEBI:456215"/>
        <dbReference type="EC" id="6.1.1.11"/>
    </reaction>
</comment>
<keyword evidence="5" id="KW-0963">Cytoplasm</keyword>
<evidence type="ECO:0000256" key="1">
    <source>
        <dbReference type="ARBA" id="ARBA00004496"/>
    </source>
</evidence>
<gene>
    <name evidence="18" type="ORF">BESB_037700</name>
</gene>
<evidence type="ECO:0000256" key="4">
    <source>
        <dbReference type="ARBA" id="ARBA00012840"/>
    </source>
</evidence>
<keyword evidence="8" id="KW-0067">ATP-binding</keyword>
<dbReference type="Gene3D" id="3.30.930.10">
    <property type="entry name" value="Bira Bifunctional Protein, Domain 2"/>
    <property type="match status" value="1"/>
</dbReference>
<evidence type="ECO:0000256" key="8">
    <source>
        <dbReference type="ARBA" id="ARBA00022840"/>
    </source>
</evidence>
<keyword evidence="10" id="KW-0030">Aminoacyl-tRNA synthetase</keyword>
<feature type="compositionally biased region" description="Low complexity" evidence="15">
    <location>
        <begin position="478"/>
        <end position="492"/>
    </location>
</feature>
<dbReference type="GeneID" id="40308751"/>
<keyword evidence="9" id="KW-0648">Protein biosynthesis</keyword>
<dbReference type="EC" id="6.1.1.11" evidence="4"/>
<dbReference type="KEGG" id="bbes:BESB_037700"/>
<comment type="catalytic activity">
    <reaction evidence="13">
        <text>tRNA(Sec) + L-serine + ATP = L-seryl-tRNA(Sec) + AMP + diphosphate + H(+)</text>
        <dbReference type="Rhea" id="RHEA:42580"/>
        <dbReference type="Rhea" id="RHEA-COMP:9742"/>
        <dbReference type="Rhea" id="RHEA-COMP:10128"/>
        <dbReference type="ChEBI" id="CHEBI:15378"/>
        <dbReference type="ChEBI" id="CHEBI:30616"/>
        <dbReference type="ChEBI" id="CHEBI:33019"/>
        <dbReference type="ChEBI" id="CHEBI:33384"/>
        <dbReference type="ChEBI" id="CHEBI:78442"/>
        <dbReference type="ChEBI" id="CHEBI:78533"/>
        <dbReference type="ChEBI" id="CHEBI:456215"/>
        <dbReference type="EC" id="6.1.1.11"/>
    </reaction>
</comment>
<feature type="chain" id="PRO_5012066533" description="serine--tRNA ligase" evidence="16">
    <location>
        <begin position="29"/>
        <end position="898"/>
    </location>
</feature>
<keyword evidence="6 18" id="KW-0436">Ligase</keyword>
<protein>
    <recommendedName>
        <fullName evidence="4">serine--tRNA ligase</fullName>
        <ecNumber evidence="4">6.1.1.11</ecNumber>
    </recommendedName>
    <alternativeName>
        <fullName evidence="11">Seryl-tRNA synthetase</fullName>
    </alternativeName>
    <alternativeName>
        <fullName evidence="12">Seryl-tRNA(Ser/Sec) synthetase</fullName>
    </alternativeName>
</protein>
<dbReference type="GO" id="GO:0005737">
    <property type="term" value="C:cytoplasm"/>
    <property type="evidence" value="ECO:0007669"/>
    <property type="project" value="UniProtKB-SubCell"/>
</dbReference>
<feature type="region of interest" description="Disordered" evidence="15">
    <location>
        <begin position="447"/>
        <end position="555"/>
    </location>
</feature>
<evidence type="ECO:0000256" key="14">
    <source>
        <dbReference type="ARBA" id="ARBA00048823"/>
    </source>
</evidence>
<comment type="subcellular location">
    <subcellularLocation>
        <location evidence="1">Cytoplasm</location>
    </subcellularLocation>
</comment>
<proteinExistence type="inferred from homology"/>
<feature type="compositionally biased region" description="Gly residues" evidence="15">
    <location>
        <begin position="499"/>
        <end position="514"/>
    </location>
</feature>
<dbReference type="PRINTS" id="PR00981">
    <property type="entry name" value="TRNASYNTHSER"/>
</dbReference>
<dbReference type="RefSeq" id="XP_029221321.1">
    <property type="nucleotide sequence ID" value="XM_029362356.1"/>
</dbReference>
<feature type="signal peptide" evidence="16">
    <location>
        <begin position="1"/>
        <end position="28"/>
    </location>
</feature>
<accession>A0A2A9MNN5</accession>
<name>A0A2A9MNN5_BESBE</name>
<feature type="region of interest" description="Disordered" evidence="15">
    <location>
        <begin position="243"/>
        <end position="297"/>
    </location>
</feature>
<evidence type="ECO:0000313" key="19">
    <source>
        <dbReference type="Proteomes" id="UP000224006"/>
    </source>
</evidence>
<feature type="compositionally biased region" description="Low complexity" evidence="15">
    <location>
        <begin position="539"/>
        <end position="554"/>
    </location>
</feature>
<dbReference type="InterPro" id="IPR045864">
    <property type="entry name" value="aa-tRNA-synth_II/BPL/LPL"/>
</dbReference>
<feature type="region of interest" description="Disordered" evidence="15">
    <location>
        <begin position="803"/>
        <end position="829"/>
    </location>
</feature>
<evidence type="ECO:0000256" key="11">
    <source>
        <dbReference type="ARBA" id="ARBA00031113"/>
    </source>
</evidence>
<evidence type="ECO:0000256" key="13">
    <source>
        <dbReference type="ARBA" id="ARBA00047929"/>
    </source>
</evidence>
<dbReference type="SUPFAM" id="SSF55681">
    <property type="entry name" value="Class II aaRS and biotin synthetases"/>
    <property type="match status" value="1"/>
</dbReference>
<evidence type="ECO:0000256" key="3">
    <source>
        <dbReference type="ARBA" id="ARBA00010728"/>
    </source>
</evidence>
<feature type="compositionally biased region" description="Basic and acidic residues" evidence="15">
    <location>
        <begin position="454"/>
        <end position="463"/>
    </location>
</feature>
<evidence type="ECO:0000259" key="17">
    <source>
        <dbReference type="PROSITE" id="PS50862"/>
    </source>
</evidence>
<evidence type="ECO:0000256" key="5">
    <source>
        <dbReference type="ARBA" id="ARBA00022490"/>
    </source>
</evidence>
<evidence type="ECO:0000256" key="15">
    <source>
        <dbReference type="SAM" id="MobiDB-lite"/>
    </source>
</evidence>
<dbReference type="GO" id="GO:0004828">
    <property type="term" value="F:serine-tRNA ligase activity"/>
    <property type="evidence" value="ECO:0007669"/>
    <property type="project" value="UniProtKB-EC"/>
</dbReference>
<dbReference type="Pfam" id="PF00587">
    <property type="entry name" value="tRNA-synt_2b"/>
    <property type="match status" value="1"/>
</dbReference>
<keyword evidence="7" id="KW-0547">Nucleotide-binding</keyword>
<dbReference type="EMBL" id="NWUJ01000002">
    <property type="protein sequence ID" value="PFH37312.1"/>
    <property type="molecule type" value="Genomic_DNA"/>
</dbReference>
<organism evidence="18 19">
    <name type="scientific">Besnoitia besnoiti</name>
    <name type="common">Apicomplexan protozoan</name>
    <dbReference type="NCBI Taxonomy" id="94643"/>
    <lineage>
        <taxon>Eukaryota</taxon>
        <taxon>Sar</taxon>
        <taxon>Alveolata</taxon>
        <taxon>Apicomplexa</taxon>
        <taxon>Conoidasida</taxon>
        <taxon>Coccidia</taxon>
        <taxon>Eucoccidiorida</taxon>
        <taxon>Eimeriorina</taxon>
        <taxon>Sarcocystidae</taxon>
        <taxon>Besnoitia</taxon>
    </lineage>
</organism>
<dbReference type="AlphaFoldDB" id="A0A2A9MNN5"/>
<dbReference type="Proteomes" id="UP000224006">
    <property type="component" value="Chromosome II"/>
</dbReference>
<dbReference type="OrthoDB" id="10264585at2759"/>
<comment type="similarity">
    <text evidence="3">Belongs to the class-II aminoacyl-tRNA synthetase family. Type-1 seryl-tRNA synthetase subfamily.</text>
</comment>